<reference evidence="12 13" key="2">
    <citation type="submission" date="2017-11" db="EMBL/GenBank/DDBJ databases">
        <title>Infants hospitalized years apart are colonized by the same room-sourced microbial strains.</title>
        <authorList>
            <person name="Brooks B."/>
            <person name="Olm M.R."/>
            <person name="Firek B.A."/>
            <person name="Baker R."/>
            <person name="Thomas B.C."/>
            <person name="Morowitz M.J."/>
            <person name="Banfield J.F."/>
        </authorList>
    </citation>
    <scope>NUCLEOTIDE SEQUENCE [LARGE SCALE GENOMIC DNA]</scope>
    <source>
        <strain evidence="12">S2_003_000_R3_20</strain>
    </source>
</reference>
<dbReference type="GO" id="GO:0043190">
    <property type="term" value="C:ATP-binding cassette (ABC) transporter complex"/>
    <property type="evidence" value="ECO:0007669"/>
    <property type="project" value="InterPro"/>
</dbReference>
<dbReference type="SMART" id="SM00382">
    <property type="entry name" value="AAA"/>
    <property type="match status" value="1"/>
</dbReference>
<dbReference type="FunFam" id="3.40.50.300:FF:000425">
    <property type="entry name" value="Probable ABC transporter, ATP-binding subunit"/>
    <property type="match status" value="1"/>
</dbReference>
<dbReference type="RefSeq" id="WP_126034948.1">
    <property type="nucleotide sequence ID" value="NZ_BKWH01000020.1"/>
</dbReference>
<dbReference type="Proteomes" id="UP000249282">
    <property type="component" value="Unassembled WGS sequence"/>
</dbReference>
<dbReference type="EMBL" id="CP022298">
    <property type="protein sequence ID" value="AZN62743.1"/>
    <property type="molecule type" value="Genomic_DNA"/>
</dbReference>
<proteinExistence type="predicted"/>
<dbReference type="PROSITE" id="PS50893">
    <property type="entry name" value="ABC_TRANSPORTER_2"/>
    <property type="match status" value="1"/>
</dbReference>
<keyword evidence="2" id="KW-1003">Cell membrane</keyword>
<accession>A0A2W5TLH3</accession>
<dbReference type="CDD" id="cd03259">
    <property type="entry name" value="ABC_Carb_Solutes_like"/>
    <property type="match status" value="1"/>
</dbReference>
<dbReference type="GO" id="GO:0015697">
    <property type="term" value="P:quaternary ammonium group transport"/>
    <property type="evidence" value="ECO:0007669"/>
    <property type="project" value="UniProtKB-ARBA"/>
</dbReference>
<dbReference type="InterPro" id="IPR050093">
    <property type="entry name" value="ABC_SmlMolc_Importer"/>
</dbReference>
<dbReference type="PANTHER" id="PTHR42781">
    <property type="entry name" value="SPERMIDINE/PUTRESCINE IMPORT ATP-BINDING PROTEIN POTA"/>
    <property type="match status" value="1"/>
</dbReference>
<evidence type="ECO:0000256" key="2">
    <source>
        <dbReference type="ARBA" id="ARBA00022475"/>
    </source>
</evidence>
<evidence type="ECO:0000313" key="13">
    <source>
        <dbReference type="Proteomes" id="UP000249282"/>
    </source>
</evidence>
<dbReference type="Pfam" id="PF08402">
    <property type="entry name" value="TOBE_2"/>
    <property type="match status" value="1"/>
</dbReference>
<sequence length="374" mass="41894">MNVYAEHSNNVLTINKLSKKFGSHFAVNQATWSATSGQIICLLGHSGCGKTTMLRLIAGLEEPSSGSIQLEQNILWNEEQHIPAEARNIGLVFQDYALFPHLNVLENVMFGLKKFSKQQRQEIAEQALKHVSMHHHMHSYPYTLSGGEQQRVALARALAPKPHVLLMDEPFSNLDHRLRDQIRQSTIDLLKKTATTTVIVTHDPEEALQISDQIILMHQGKIIQIGTPKQLYLQPSTLFAARYFSALNEIPAKRLDHQIKTIFGHIALPENLAYAEKSISCCFRPHQVQVCREPVEGAAAAKVISSSFMGHAYQLHLQLAAESTILLAQVDHLQHFFETEQVYVSVDLTACFFFASDDDSNIAITSQLEQAVQV</sequence>
<organism evidence="12 13">
    <name type="scientific">Acinetobacter johnsonii</name>
    <dbReference type="NCBI Taxonomy" id="40214"/>
    <lineage>
        <taxon>Bacteria</taxon>
        <taxon>Pseudomonadati</taxon>
        <taxon>Pseudomonadota</taxon>
        <taxon>Gammaproteobacteria</taxon>
        <taxon>Moraxellales</taxon>
        <taxon>Moraxellaceae</taxon>
        <taxon>Acinetobacter</taxon>
    </lineage>
</organism>
<evidence type="ECO:0000256" key="7">
    <source>
        <dbReference type="ARBA" id="ARBA00023065"/>
    </source>
</evidence>
<dbReference type="InterPro" id="IPR027417">
    <property type="entry name" value="P-loop_NTPase"/>
</dbReference>
<evidence type="ECO:0000313" key="12">
    <source>
        <dbReference type="EMBL" id="PZQ86910.1"/>
    </source>
</evidence>
<keyword evidence="8" id="KW-0472">Membrane</keyword>
<dbReference type="PANTHER" id="PTHR42781:SF4">
    <property type="entry name" value="SPERMIDINE_PUTRESCINE IMPORT ATP-BINDING PROTEIN POTA"/>
    <property type="match status" value="1"/>
</dbReference>
<keyword evidence="6" id="KW-0408">Iron</keyword>
<evidence type="ECO:0000313" key="14">
    <source>
        <dbReference type="Proteomes" id="UP000276980"/>
    </source>
</evidence>
<dbReference type="InterPro" id="IPR013611">
    <property type="entry name" value="Transp-assoc_OB_typ2"/>
</dbReference>
<dbReference type="EMBL" id="QFQJ01000076">
    <property type="protein sequence ID" value="PZQ86910.1"/>
    <property type="molecule type" value="Genomic_DNA"/>
</dbReference>
<name>A0A2W5TLH3_ACIJO</name>
<feature type="domain" description="ABC transporter" evidence="9">
    <location>
        <begin position="12"/>
        <end position="244"/>
    </location>
</feature>
<dbReference type="AlphaFoldDB" id="A0A2W5TLH3"/>
<protein>
    <submittedName>
        <fullName evidence="10 12">ABC transporter ATP-binding protein</fullName>
    </submittedName>
</protein>
<reference evidence="11" key="3">
    <citation type="submission" date="2022-09" db="EMBL/GenBank/DDBJ databases">
        <title>Intensive care unit water sources are persistently colonized with multi-drug resistant bacteria and are the site of extensive horizontal gene transfer of antibiotic resistance genes.</title>
        <authorList>
            <person name="Diorio-Toth L."/>
        </authorList>
    </citation>
    <scope>NUCLEOTIDE SEQUENCE</scope>
    <source>
        <strain evidence="11">GD03649</strain>
    </source>
</reference>
<dbReference type="InterPro" id="IPR008995">
    <property type="entry name" value="Mo/tungstate-bd_C_term_dom"/>
</dbReference>
<evidence type="ECO:0000256" key="4">
    <source>
        <dbReference type="ARBA" id="ARBA00022741"/>
    </source>
</evidence>
<evidence type="ECO:0000256" key="8">
    <source>
        <dbReference type="ARBA" id="ARBA00023136"/>
    </source>
</evidence>
<keyword evidence="5 12" id="KW-0067">ATP-binding</keyword>
<dbReference type="SUPFAM" id="SSF52540">
    <property type="entry name" value="P-loop containing nucleoside triphosphate hydrolases"/>
    <property type="match status" value="1"/>
</dbReference>
<evidence type="ECO:0000259" key="9">
    <source>
        <dbReference type="PROSITE" id="PS50893"/>
    </source>
</evidence>
<keyword evidence="3" id="KW-0410">Iron transport</keyword>
<dbReference type="Proteomes" id="UP000276980">
    <property type="component" value="Chromosome"/>
</dbReference>
<evidence type="ECO:0000313" key="11">
    <source>
        <dbReference type="EMBL" id="MDH2173569.1"/>
    </source>
</evidence>
<evidence type="ECO:0000313" key="10">
    <source>
        <dbReference type="EMBL" id="AZN62743.1"/>
    </source>
</evidence>
<gene>
    <name evidence="10" type="ORF">CFH90_01265</name>
    <name evidence="12" type="ORF">DI542_12935</name>
    <name evidence="11" type="ORF">N5J46_14275</name>
</gene>
<dbReference type="GO" id="GO:0016887">
    <property type="term" value="F:ATP hydrolysis activity"/>
    <property type="evidence" value="ECO:0007669"/>
    <property type="project" value="InterPro"/>
</dbReference>
<dbReference type="InterPro" id="IPR017871">
    <property type="entry name" value="ABC_transporter-like_CS"/>
</dbReference>
<evidence type="ECO:0000256" key="6">
    <source>
        <dbReference type="ARBA" id="ARBA00023004"/>
    </source>
</evidence>
<dbReference type="InterPro" id="IPR003439">
    <property type="entry name" value="ABC_transporter-like_ATP-bd"/>
</dbReference>
<dbReference type="EMBL" id="JAOCLH010000033">
    <property type="protein sequence ID" value="MDH2173569.1"/>
    <property type="molecule type" value="Genomic_DNA"/>
</dbReference>
<dbReference type="SUPFAM" id="SSF50331">
    <property type="entry name" value="MOP-like"/>
    <property type="match status" value="1"/>
</dbReference>
<evidence type="ECO:0000256" key="3">
    <source>
        <dbReference type="ARBA" id="ARBA00022496"/>
    </source>
</evidence>
<keyword evidence="1" id="KW-0813">Transport</keyword>
<dbReference type="InterPro" id="IPR015853">
    <property type="entry name" value="ABC_transpr_FbpC"/>
</dbReference>
<evidence type="ECO:0000256" key="1">
    <source>
        <dbReference type="ARBA" id="ARBA00022448"/>
    </source>
</evidence>
<dbReference type="InterPro" id="IPR003593">
    <property type="entry name" value="AAA+_ATPase"/>
</dbReference>
<dbReference type="GO" id="GO:0015408">
    <property type="term" value="F:ABC-type ferric iron transporter activity"/>
    <property type="evidence" value="ECO:0007669"/>
    <property type="project" value="InterPro"/>
</dbReference>
<dbReference type="Pfam" id="PF00005">
    <property type="entry name" value="ABC_tran"/>
    <property type="match status" value="1"/>
</dbReference>
<dbReference type="GO" id="GO:0005524">
    <property type="term" value="F:ATP binding"/>
    <property type="evidence" value="ECO:0007669"/>
    <property type="project" value="UniProtKB-KW"/>
</dbReference>
<evidence type="ECO:0000256" key="5">
    <source>
        <dbReference type="ARBA" id="ARBA00022840"/>
    </source>
</evidence>
<dbReference type="Gene3D" id="3.40.50.300">
    <property type="entry name" value="P-loop containing nucleotide triphosphate hydrolases"/>
    <property type="match status" value="1"/>
</dbReference>
<keyword evidence="4" id="KW-0547">Nucleotide-binding</keyword>
<keyword evidence="7" id="KW-0406">Ion transport</keyword>
<reference evidence="10 14" key="1">
    <citation type="submission" date="2017-06" db="EMBL/GenBank/DDBJ databases">
        <title>Complete Genome Sequence of the Carbazole-Degrading Bacterium Acinetobacter johnsonii IC001.</title>
        <authorList>
            <person name="Vejarano F."/>
            <person name="Suzuki-Minakuchi C."/>
            <person name="Ohtsubo Y."/>
            <person name="Tsuda M."/>
            <person name="Okada K."/>
            <person name="Nojiri H."/>
        </authorList>
    </citation>
    <scope>NUCLEOTIDE SEQUENCE [LARGE SCALE GENOMIC DNA]</scope>
    <source>
        <strain evidence="10 14">IC001</strain>
    </source>
</reference>
<dbReference type="PROSITE" id="PS00211">
    <property type="entry name" value="ABC_TRANSPORTER_1"/>
    <property type="match status" value="1"/>
</dbReference>
<dbReference type="Proteomes" id="UP001162261">
    <property type="component" value="Unassembled WGS sequence"/>
</dbReference>